<organism evidence="1 2">
    <name type="scientific">Arctium lappa</name>
    <name type="common">Greater burdock</name>
    <name type="synonym">Lappa major</name>
    <dbReference type="NCBI Taxonomy" id="4217"/>
    <lineage>
        <taxon>Eukaryota</taxon>
        <taxon>Viridiplantae</taxon>
        <taxon>Streptophyta</taxon>
        <taxon>Embryophyta</taxon>
        <taxon>Tracheophyta</taxon>
        <taxon>Spermatophyta</taxon>
        <taxon>Magnoliopsida</taxon>
        <taxon>eudicotyledons</taxon>
        <taxon>Gunneridae</taxon>
        <taxon>Pentapetalae</taxon>
        <taxon>asterids</taxon>
        <taxon>campanulids</taxon>
        <taxon>Asterales</taxon>
        <taxon>Asteraceae</taxon>
        <taxon>Carduoideae</taxon>
        <taxon>Cardueae</taxon>
        <taxon>Arctiinae</taxon>
        <taxon>Arctium</taxon>
    </lineage>
</organism>
<reference evidence="1 2" key="2">
    <citation type="journal article" date="2022" name="Mol. Ecol. Resour.">
        <title>The genomes of chicory, endive, great burdock and yacon provide insights into Asteraceae paleo-polyploidization history and plant inulin production.</title>
        <authorList>
            <person name="Fan W."/>
            <person name="Wang S."/>
            <person name="Wang H."/>
            <person name="Wang A."/>
            <person name="Jiang F."/>
            <person name="Liu H."/>
            <person name="Zhao H."/>
            <person name="Xu D."/>
            <person name="Zhang Y."/>
        </authorList>
    </citation>
    <scope>NUCLEOTIDE SEQUENCE [LARGE SCALE GENOMIC DNA]</scope>
    <source>
        <strain evidence="2">cv. Niubang</strain>
    </source>
</reference>
<gene>
    <name evidence="1" type="ORF">L6452_38369</name>
</gene>
<dbReference type="Proteomes" id="UP001055879">
    <property type="component" value="Linkage Group LG14"/>
</dbReference>
<dbReference type="EMBL" id="CM042060">
    <property type="protein sequence ID" value="KAI3679062.1"/>
    <property type="molecule type" value="Genomic_DNA"/>
</dbReference>
<reference evidence="2" key="1">
    <citation type="journal article" date="2022" name="Mol. Ecol. Resour.">
        <title>The genomes of chicory, endive, great burdock and yacon provide insights into Asteraceae palaeo-polyploidization history and plant inulin production.</title>
        <authorList>
            <person name="Fan W."/>
            <person name="Wang S."/>
            <person name="Wang H."/>
            <person name="Wang A."/>
            <person name="Jiang F."/>
            <person name="Liu H."/>
            <person name="Zhao H."/>
            <person name="Xu D."/>
            <person name="Zhang Y."/>
        </authorList>
    </citation>
    <scope>NUCLEOTIDE SEQUENCE [LARGE SCALE GENOMIC DNA]</scope>
    <source>
        <strain evidence="2">cv. Niubang</strain>
    </source>
</reference>
<sequence length="107" mass="12407">MNSTFRVAKYQQSWSARISAMGELVEAATRCFSIVFENLVAVARDLRIRRRAESWRLAVAELVVLIWRDVWQKDGYGVSLQTVEVVVTAASVVVVVVRRRREEKRRR</sequence>
<evidence type="ECO:0000313" key="1">
    <source>
        <dbReference type="EMBL" id="KAI3679062.1"/>
    </source>
</evidence>
<protein>
    <submittedName>
        <fullName evidence="1">Uncharacterized protein</fullName>
    </submittedName>
</protein>
<proteinExistence type="predicted"/>
<name>A0ACB8Y695_ARCLA</name>
<keyword evidence="2" id="KW-1185">Reference proteome</keyword>
<evidence type="ECO:0000313" key="2">
    <source>
        <dbReference type="Proteomes" id="UP001055879"/>
    </source>
</evidence>
<comment type="caution">
    <text evidence="1">The sequence shown here is derived from an EMBL/GenBank/DDBJ whole genome shotgun (WGS) entry which is preliminary data.</text>
</comment>
<accession>A0ACB8Y695</accession>